<dbReference type="EMBL" id="CM027684">
    <property type="protein sequence ID" value="KAG0529413.1"/>
    <property type="molecule type" value="Genomic_DNA"/>
</dbReference>
<evidence type="ECO:0000256" key="1">
    <source>
        <dbReference type="SAM" id="MobiDB-lite"/>
    </source>
</evidence>
<evidence type="ECO:0000313" key="3">
    <source>
        <dbReference type="Proteomes" id="UP000807115"/>
    </source>
</evidence>
<dbReference type="Proteomes" id="UP000807115">
    <property type="component" value="Chromosome 5"/>
</dbReference>
<organism evidence="2 3">
    <name type="scientific">Sorghum bicolor</name>
    <name type="common">Sorghum</name>
    <name type="synonym">Sorghum vulgare</name>
    <dbReference type="NCBI Taxonomy" id="4558"/>
    <lineage>
        <taxon>Eukaryota</taxon>
        <taxon>Viridiplantae</taxon>
        <taxon>Streptophyta</taxon>
        <taxon>Embryophyta</taxon>
        <taxon>Tracheophyta</taxon>
        <taxon>Spermatophyta</taxon>
        <taxon>Magnoliopsida</taxon>
        <taxon>Liliopsida</taxon>
        <taxon>Poales</taxon>
        <taxon>Poaceae</taxon>
        <taxon>PACMAD clade</taxon>
        <taxon>Panicoideae</taxon>
        <taxon>Andropogonodae</taxon>
        <taxon>Andropogoneae</taxon>
        <taxon>Sorghinae</taxon>
        <taxon>Sorghum</taxon>
    </lineage>
</organism>
<evidence type="ECO:0000313" key="2">
    <source>
        <dbReference type="EMBL" id="KAG0529413.1"/>
    </source>
</evidence>
<dbReference type="AlphaFoldDB" id="A0A921QXI8"/>
<reference evidence="2" key="2">
    <citation type="submission" date="2020-10" db="EMBL/GenBank/DDBJ databases">
        <authorList>
            <person name="Cooper E.A."/>
            <person name="Brenton Z.W."/>
            <person name="Flinn B.S."/>
            <person name="Jenkins J."/>
            <person name="Shu S."/>
            <person name="Flowers D."/>
            <person name="Luo F."/>
            <person name="Wang Y."/>
            <person name="Xia P."/>
            <person name="Barry K."/>
            <person name="Daum C."/>
            <person name="Lipzen A."/>
            <person name="Yoshinaga Y."/>
            <person name="Schmutz J."/>
            <person name="Saski C."/>
            <person name="Vermerris W."/>
            <person name="Kresovich S."/>
        </authorList>
    </citation>
    <scope>NUCLEOTIDE SEQUENCE</scope>
</reference>
<reference evidence="2" key="1">
    <citation type="journal article" date="2019" name="BMC Genomics">
        <title>A new reference genome for Sorghum bicolor reveals high levels of sequence similarity between sweet and grain genotypes: implications for the genetics of sugar metabolism.</title>
        <authorList>
            <person name="Cooper E.A."/>
            <person name="Brenton Z.W."/>
            <person name="Flinn B.S."/>
            <person name="Jenkins J."/>
            <person name="Shu S."/>
            <person name="Flowers D."/>
            <person name="Luo F."/>
            <person name="Wang Y."/>
            <person name="Xia P."/>
            <person name="Barry K."/>
            <person name="Daum C."/>
            <person name="Lipzen A."/>
            <person name="Yoshinaga Y."/>
            <person name="Schmutz J."/>
            <person name="Saski C."/>
            <person name="Vermerris W."/>
            <person name="Kresovich S."/>
        </authorList>
    </citation>
    <scope>NUCLEOTIDE SEQUENCE</scope>
</reference>
<gene>
    <name evidence="2" type="ORF">BDA96_05G096200</name>
</gene>
<comment type="caution">
    <text evidence="2">The sequence shown here is derived from an EMBL/GenBank/DDBJ whole genome shotgun (WGS) entry which is preliminary data.</text>
</comment>
<name>A0A921QXI8_SORBI</name>
<sequence length="88" mass="9471">MGDSVPGGYFIGRPANKADEQQQAAADDEPKPAHTQIPGDYFVGTPENLRPQGATAATEPEQPAGELKRSRSFIMEWFPCLRGGQVAN</sequence>
<accession>A0A921QXI8</accession>
<protein>
    <submittedName>
        <fullName evidence="2">Uncharacterized protein</fullName>
    </submittedName>
</protein>
<proteinExistence type="predicted"/>
<feature type="region of interest" description="Disordered" evidence="1">
    <location>
        <begin position="1"/>
        <end position="68"/>
    </location>
</feature>